<accession>A0ABN7AC59</accession>
<keyword evidence="2" id="KW-1185">Reference proteome</keyword>
<keyword evidence="1" id="KW-0378">Hydrolase</keyword>
<proteinExistence type="predicted"/>
<dbReference type="GO" id="GO:0008233">
    <property type="term" value="F:peptidase activity"/>
    <property type="evidence" value="ECO:0007669"/>
    <property type="project" value="UniProtKB-KW"/>
</dbReference>
<dbReference type="EMBL" id="AP028909">
    <property type="protein sequence ID" value="BES89628.1"/>
    <property type="molecule type" value="Genomic_DNA"/>
</dbReference>
<dbReference type="SUPFAM" id="SSF50630">
    <property type="entry name" value="Acid proteases"/>
    <property type="match status" value="1"/>
</dbReference>
<keyword evidence="1" id="KW-0645">Protease</keyword>
<organism evidence="1 2">
    <name type="scientific">Nesidiocoris tenuis</name>
    <dbReference type="NCBI Taxonomy" id="355587"/>
    <lineage>
        <taxon>Eukaryota</taxon>
        <taxon>Metazoa</taxon>
        <taxon>Ecdysozoa</taxon>
        <taxon>Arthropoda</taxon>
        <taxon>Hexapoda</taxon>
        <taxon>Insecta</taxon>
        <taxon>Pterygota</taxon>
        <taxon>Neoptera</taxon>
        <taxon>Paraneoptera</taxon>
        <taxon>Hemiptera</taxon>
        <taxon>Heteroptera</taxon>
        <taxon>Panheteroptera</taxon>
        <taxon>Cimicomorpha</taxon>
        <taxon>Miridae</taxon>
        <taxon>Dicyphina</taxon>
        <taxon>Nesidiocoris</taxon>
    </lineage>
</organism>
<gene>
    <name evidence="1" type="ORF">NTJ_02435</name>
</gene>
<dbReference type="Gene3D" id="2.40.70.10">
    <property type="entry name" value="Acid Proteases"/>
    <property type="match status" value="1"/>
</dbReference>
<dbReference type="GO" id="GO:0006508">
    <property type="term" value="P:proteolysis"/>
    <property type="evidence" value="ECO:0007669"/>
    <property type="project" value="UniProtKB-KW"/>
</dbReference>
<name>A0ABN7AC59_9HEMI</name>
<dbReference type="InterPro" id="IPR021109">
    <property type="entry name" value="Peptidase_aspartic_dom_sf"/>
</dbReference>
<sequence>MCKSKYVNEVHGSDTGNSSDEEYYVNAVQHGKEVSSWNVDIKVDSKPISFKIDTGAECSILKWEDFSKLPSARITNSDVTLFGPGKEPLDIAGKVRVLCEYNKKKYHWKILRSKPGERIRVAPRSPRNYSSSVDQLGTN</sequence>
<protein>
    <submittedName>
        <fullName evidence="1">Retroviral aspartyl protease</fullName>
    </submittedName>
</protein>
<evidence type="ECO:0000313" key="1">
    <source>
        <dbReference type="EMBL" id="BES89628.1"/>
    </source>
</evidence>
<evidence type="ECO:0000313" key="2">
    <source>
        <dbReference type="Proteomes" id="UP001307889"/>
    </source>
</evidence>
<reference evidence="1 2" key="1">
    <citation type="submission" date="2023-09" db="EMBL/GenBank/DDBJ databases">
        <title>Nesidiocoris tenuis whole genome shotgun sequence.</title>
        <authorList>
            <person name="Shibata T."/>
            <person name="Shimoda M."/>
            <person name="Kobayashi T."/>
            <person name="Uehara T."/>
        </authorList>
    </citation>
    <scope>NUCLEOTIDE SEQUENCE [LARGE SCALE GENOMIC DNA]</scope>
    <source>
        <strain evidence="1 2">Japan</strain>
    </source>
</reference>
<dbReference type="Proteomes" id="UP001307889">
    <property type="component" value="Chromosome 1"/>
</dbReference>